<dbReference type="Gene3D" id="3.40.50.1820">
    <property type="entry name" value="alpha/beta hydrolase"/>
    <property type="match status" value="1"/>
</dbReference>
<dbReference type="InterPro" id="IPR051601">
    <property type="entry name" value="Serine_prot/Carboxylest_S33"/>
</dbReference>
<comment type="caution">
    <text evidence="7">The sequence shown here is derived from an EMBL/GenBank/DDBJ whole genome shotgun (WGS) entry which is preliminary data.</text>
</comment>
<dbReference type="Pfam" id="PF08386">
    <property type="entry name" value="Abhydrolase_4"/>
    <property type="match status" value="1"/>
</dbReference>
<feature type="domain" description="Peptidase S33 tripeptidyl aminopeptidase-like C-terminal" evidence="6">
    <location>
        <begin position="512"/>
        <end position="618"/>
    </location>
</feature>
<evidence type="ECO:0008006" key="9">
    <source>
        <dbReference type="Google" id="ProtNLM"/>
    </source>
</evidence>
<protein>
    <recommendedName>
        <fullName evidence="9">Peptidase S33 tripeptidyl aminopeptidase-like C-terminal domain-containing protein</fullName>
    </recommendedName>
</protein>
<evidence type="ECO:0000256" key="2">
    <source>
        <dbReference type="ARBA" id="ARBA00022801"/>
    </source>
</evidence>
<dbReference type="InterPro" id="IPR000073">
    <property type="entry name" value="AB_hydrolase_1"/>
</dbReference>
<dbReference type="AlphaFoldDB" id="A0AAN6VMN1"/>
<dbReference type="PANTHER" id="PTHR43248:SF25">
    <property type="entry name" value="AB HYDROLASE-1 DOMAIN-CONTAINING PROTEIN-RELATED"/>
    <property type="match status" value="1"/>
</dbReference>
<keyword evidence="4" id="KW-0812">Transmembrane</keyword>
<dbReference type="PANTHER" id="PTHR43248">
    <property type="entry name" value="2-SUCCINYL-6-HYDROXY-2,4-CYCLOHEXADIENE-1-CARBOXYLATE SYNTHASE"/>
    <property type="match status" value="1"/>
</dbReference>
<feature type="region of interest" description="Disordered" evidence="3">
    <location>
        <begin position="129"/>
        <end position="157"/>
    </location>
</feature>
<dbReference type="SUPFAM" id="SSF53474">
    <property type="entry name" value="alpha/beta-Hydrolases"/>
    <property type="match status" value="1"/>
</dbReference>
<dbReference type="InterPro" id="IPR029058">
    <property type="entry name" value="AB_hydrolase_fold"/>
</dbReference>
<gene>
    <name evidence="7" type="ORF">C8A00DRAFT_14797</name>
</gene>
<name>A0AAN6VMN1_9PEZI</name>
<sequence>MNEKNSGGTLPPHPPTWTETRRHDSKRRFRVAALLVSLVALGYLTNIRLFSHESPISDKVPTSVHDDPLNPWESITPSPDLAWHPCYTLINPSFLCARLTVAMDHTRPLADSPDNPKVHLALLLLPAQSSPAPPPSSHSADSKPKPNPKTPMLLNPGGPGGSGVMLALLAGPAIQTIVGTDQPVLGFDPRGIGFTTPTADCWARPPPCDGCPEDVAGGLMHRLEWGNLNAAYGLVNESETALRFLEVGHRGVNELCSRKDGQTKGGVLRWAGTEHVARDMVRMVDAWEEWVDGEEGLEEHGEMRGKLVYWGFSYGTYLGATFARMFPERVGRMLLDGVVDAELYETRVWKESLVDADKVLGQFFRYCVEAGTRCDLGREGDKAEDVQRRYEAVMERLQTAPVTFTHPEHFYPVVLRASLFKMIVFTILYSPIQGFPLAATLLNYLHEGKYELFGGMFGDAKLLCSLSGNPVIMGMLTDAQRSIMCNDKQQPVNMTLPELTSAYEDMASTSQFADIWMGIVMQCNGWDLSHPHHVPADPWAAAGKGKGQSQIETANPILFLSNTYDPVTPLHAAVKMALKFKRAGLLEQKSQGHCTTATVSRCTAKVVREYLTTGNLPPPPTGVDADFKGEWERCGVDEVPWNSVGSHELAAWAVEEREVAKGWQDVQRVMARMQRWGVGGAGAQRGLDMAAVMALAKRTT</sequence>
<evidence type="ECO:0000313" key="8">
    <source>
        <dbReference type="Proteomes" id="UP001302745"/>
    </source>
</evidence>
<feature type="domain" description="AB hydrolase-1" evidence="5">
    <location>
        <begin position="151"/>
        <end position="355"/>
    </location>
</feature>
<dbReference type="Pfam" id="PF00561">
    <property type="entry name" value="Abhydrolase_1"/>
    <property type="match status" value="1"/>
</dbReference>
<feature type="transmembrane region" description="Helical" evidence="4">
    <location>
        <begin position="31"/>
        <end position="50"/>
    </location>
</feature>
<proteinExistence type="inferred from homology"/>
<keyword evidence="2" id="KW-0378">Hydrolase</keyword>
<keyword evidence="4" id="KW-0472">Membrane</keyword>
<reference evidence="7" key="2">
    <citation type="submission" date="2023-05" db="EMBL/GenBank/DDBJ databases">
        <authorList>
            <consortium name="Lawrence Berkeley National Laboratory"/>
            <person name="Steindorff A."/>
            <person name="Hensen N."/>
            <person name="Bonometti L."/>
            <person name="Westerberg I."/>
            <person name="Brannstrom I.O."/>
            <person name="Guillou S."/>
            <person name="Cros-Aarteil S."/>
            <person name="Calhoun S."/>
            <person name="Haridas S."/>
            <person name="Kuo A."/>
            <person name="Mondo S."/>
            <person name="Pangilinan J."/>
            <person name="Riley R."/>
            <person name="Labutti K."/>
            <person name="Andreopoulos B."/>
            <person name="Lipzen A."/>
            <person name="Chen C."/>
            <person name="Yanf M."/>
            <person name="Daum C."/>
            <person name="Ng V."/>
            <person name="Clum A."/>
            <person name="Ohm R."/>
            <person name="Martin F."/>
            <person name="Silar P."/>
            <person name="Natvig D."/>
            <person name="Lalanne C."/>
            <person name="Gautier V."/>
            <person name="Ament-Velasquez S.L."/>
            <person name="Kruys A."/>
            <person name="Hutchinson M.I."/>
            <person name="Powell A.J."/>
            <person name="Barry K."/>
            <person name="Miller A.N."/>
            <person name="Grigoriev I.V."/>
            <person name="Debuchy R."/>
            <person name="Gladieux P."/>
            <person name="Thoren M.H."/>
            <person name="Johannesson H."/>
        </authorList>
    </citation>
    <scope>NUCLEOTIDE SEQUENCE</scope>
    <source>
        <strain evidence="7">CBS 538.74</strain>
    </source>
</reference>
<keyword evidence="4" id="KW-1133">Transmembrane helix</keyword>
<keyword evidence="8" id="KW-1185">Reference proteome</keyword>
<evidence type="ECO:0000256" key="1">
    <source>
        <dbReference type="ARBA" id="ARBA00010088"/>
    </source>
</evidence>
<dbReference type="InterPro" id="IPR013595">
    <property type="entry name" value="Pept_S33_TAP-like_C"/>
</dbReference>
<comment type="similarity">
    <text evidence="1">Belongs to the peptidase S33 family.</text>
</comment>
<organism evidence="7 8">
    <name type="scientific">Chaetomidium leptoderma</name>
    <dbReference type="NCBI Taxonomy" id="669021"/>
    <lineage>
        <taxon>Eukaryota</taxon>
        <taxon>Fungi</taxon>
        <taxon>Dikarya</taxon>
        <taxon>Ascomycota</taxon>
        <taxon>Pezizomycotina</taxon>
        <taxon>Sordariomycetes</taxon>
        <taxon>Sordariomycetidae</taxon>
        <taxon>Sordariales</taxon>
        <taxon>Chaetomiaceae</taxon>
        <taxon>Chaetomidium</taxon>
    </lineage>
</organism>
<reference evidence="7" key="1">
    <citation type="journal article" date="2023" name="Mol. Phylogenet. Evol.">
        <title>Genome-scale phylogeny and comparative genomics of the fungal order Sordariales.</title>
        <authorList>
            <person name="Hensen N."/>
            <person name="Bonometti L."/>
            <person name="Westerberg I."/>
            <person name="Brannstrom I.O."/>
            <person name="Guillou S."/>
            <person name="Cros-Aarteil S."/>
            <person name="Calhoun S."/>
            <person name="Haridas S."/>
            <person name="Kuo A."/>
            <person name="Mondo S."/>
            <person name="Pangilinan J."/>
            <person name="Riley R."/>
            <person name="LaButti K."/>
            <person name="Andreopoulos B."/>
            <person name="Lipzen A."/>
            <person name="Chen C."/>
            <person name="Yan M."/>
            <person name="Daum C."/>
            <person name="Ng V."/>
            <person name="Clum A."/>
            <person name="Steindorff A."/>
            <person name="Ohm R.A."/>
            <person name="Martin F."/>
            <person name="Silar P."/>
            <person name="Natvig D.O."/>
            <person name="Lalanne C."/>
            <person name="Gautier V."/>
            <person name="Ament-Velasquez S.L."/>
            <person name="Kruys A."/>
            <person name="Hutchinson M.I."/>
            <person name="Powell A.J."/>
            <person name="Barry K."/>
            <person name="Miller A.N."/>
            <person name="Grigoriev I.V."/>
            <person name="Debuchy R."/>
            <person name="Gladieux P."/>
            <person name="Hiltunen Thoren M."/>
            <person name="Johannesson H."/>
        </authorList>
    </citation>
    <scope>NUCLEOTIDE SEQUENCE</scope>
    <source>
        <strain evidence="7">CBS 538.74</strain>
    </source>
</reference>
<evidence type="ECO:0000256" key="4">
    <source>
        <dbReference type="SAM" id="Phobius"/>
    </source>
</evidence>
<accession>A0AAN6VMN1</accession>
<dbReference type="GO" id="GO:0016787">
    <property type="term" value="F:hydrolase activity"/>
    <property type="evidence" value="ECO:0007669"/>
    <property type="project" value="UniProtKB-KW"/>
</dbReference>
<evidence type="ECO:0000313" key="7">
    <source>
        <dbReference type="EMBL" id="KAK4154075.1"/>
    </source>
</evidence>
<dbReference type="EMBL" id="MU856922">
    <property type="protein sequence ID" value="KAK4154075.1"/>
    <property type="molecule type" value="Genomic_DNA"/>
</dbReference>
<evidence type="ECO:0000256" key="3">
    <source>
        <dbReference type="SAM" id="MobiDB-lite"/>
    </source>
</evidence>
<feature type="region of interest" description="Disordered" evidence="3">
    <location>
        <begin position="1"/>
        <end position="23"/>
    </location>
</feature>
<dbReference type="Proteomes" id="UP001302745">
    <property type="component" value="Unassembled WGS sequence"/>
</dbReference>
<evidence type="ECO:0000259" key="6">
    <source>
        <dbReference type="Pfam" id="PF08386"/>
    </source>
</evidence>
<evidence type="ECO:0000259" key="5">
    <source>
        <dbReference type="Pfam" id="PF00561"/>
    </source>
</evidence>